<dbReference type="InterPro" id="IPR018085">
    <property type="entry name" value="Ura-DNA_Glyclase_AS"/>
</dbReference>
<dbReference type="GO" id="GO:0004844">
    <property type="term" value="F:uracil DNA N-glycosylase activity"/>
    <property type="evidence" value="ECO:0007669"/>
    <property type="project" value="UniProtKB-UniRule"/>
</dbReference>
<evidence type="ECO:0000256" key="5">
    <source>
        <dbReference type="ARBA" id="ARBA00022801"/>
    </source>
</evidence>
<dbReference type="GO" id="GO:0005737">
    <property type="term" value="C:cytoplasm"/>
    <property type="evidence" value="ECO:0007669"/>
    <property type="project" value="UniProtKB-SubCell"/>
</dbReference>
<keyword evidence="4 7" id="KW-0227">DNA damage</keyword>
<dbReference type="KEGG" id="sauh:SU9_003260"/>
<dbReference type="Gene3D" id="3.40.470.10">
    <property type="entry name" value="Uracil-DNA glycosylase-like domain"/>
    <property type="match status" value="1"/>
</dbReference>
<evidence type="ECO:0000256" key="6">
    <source>
        <dbReference type="ARBA" id="ARBA00023204"/>
    </source>
</evidence>
<dbReference type="CDD" id="cd10027">
    <property type="entry name" value="UDG-F1-like"/>
    <property type="match status" value="1"/>
</dbReference>
<dbReference type="PROSITE" id="PS00130">
    <property type="entry name" value="U_DNA_GLYCOSYLASE"/>
    <property type="match status" value="1"/>
</dbReference>
<dbReference type="PANTHER" id="PTHR11264">
    <property type="entry name" value="URACIL-DNA GLYCOSYLASE"/>
    <property type="match status" value="1"/>
</dbReference>
<evidence type="ECO:0000256" key="8">
    <source>
        <dbReference type="NCBIfam" id="TIGR00628"/>
    </source>
</evidence>
<dbReference type="NCBIfam" id="NF003591">
    <property type="entry name" value="PRK05254.1-4"/>
    <property type="match status" value="1"/>
</dbReference>
<dbReference type="Pfam" id="PF03167">
    <property type="entry name" value="UDG"/>
    <property type="match status" value="1"/>
</dbReference>
<evidence type="ECO:0000256" key="4">
    <source>
        <dbReference type="ARBA" id="ARBA00022763"/>
    </source>
</evidence>
<dbReference type="InterPro" id="IPR002043">
    <property type="entry name" value="UDG_fam1"/>
</dbReference>
<evidence type="ECO:0000259" key="11">
    <source>
        <dbReference type="SMART" id="SM00986"/>
    </source>
</evidence>
<keyword evidence="6 7" id="KW-0234">DNA repair</keyword>
<comment type="catalytic activity">
    <reaction evidence="1 7 10">
        <text>Hydrolyzes single-stranded DNA or mismatched double-stranded DNA and polynucleotides, releasing free uracil.</text>
        <dbReference type="EC" id="3.2.2.27"/>
    </reaction>
</comment>
<dbReference type="OrthoDB" id="9804372at2"/>
<organism evidence="12 13">
    <name type="scientific">Streptomyces auratus AGR0001</name>
    <dbReference type="NCBI Taxonomy" id="1160718"/>
    <lineage>
        <taxon>Bacteria</taxon>
        <taxon>Bacillati</taxon>
        <taxon>Actinomycetota</taxon>
        <taxon>Actinomycetes</taxon>
        <taxon>Kitasatosporales</taxon>
        <taxon>Streptomycetaceae</taxon>
        <taxon>Streptomyces</taxon>
    </lineage>
</organism>
<protein>
    <recommendedName>
        <fullName evidence="7 8">Uracil-DNA glycosylase</fullName>
        <shortName evidence="7">UDG</shortName>
        <ecNumber evidence="7 8">3.2.2.27</ecNumber>
    </recommendedName>
</protein>
<dbReference type="SMART" id="SM00987">
    <property type="entry name" value="UreE_C"/>
    <property type="match status" value="1"/>
</dbReference>
<evidence type="ECO:0000313" key="13">
    <source>
        <dbReference type="Proteomes" id="UP000009036"/>
    </source>
</evidence>
<evidence type="ECO:0000256" key="9">
    <source>
        <dbReference type="PROSITE-ProRule" id="PRU10072"/>
    </source>
</evidence>
<dbReference type="SUPFAM" id="SSF52141">
    <property type="entry name" value="Uracil-DNA glycosylase-like"/>
    <property type="match status" value="1"/>
</dbReference>
<comment type="function">
    <text evidence="2 7 10">Excises uracil residues from the DNA which can arise as a result of misincorporation of dUMP residues by DNA polymerase or due to deamination of cytosine.</text>
</comment>
<dbReference type="AlphaFoldDB" id="A0A8B1NGU1"/>
<feature type="domain" description="Uracil-DNA glycosylase-like" evidence="11">
    <location>
        <begin position="63"/>
        <end position="222"/>
    </location>
</feature>
<evidence type="ECO:0000256" key="10">
    <source>
        <dbReference type="RuleBase" id="RU003780"/>
    </source>
</evidence>
<feature type="active site" description="Proton acceptor" evidence="7 9">
    <location>
        <position position="78"/>
    </location>
</feature>
<dbReference type="PANTHER" id="PTHR11264:SF0">
    <property type="entry name" value="URACIL-DNA GLYCOSYLASE"/>
    <property type="match status" value="1"/>
</dbReference>
<evidence type="ECO:0000256" key="7">
    <source>
        <dbReference type="HAMAP-Rule" id="MF_00148"/>
    </source>
</evidence>
<dbReference type="NCBIfam" id="TIGR00628">
    <property type="entry name" value="ung"/>
    <property type="match status" value="1"/>
</dbReference>
<evidence type="ECO:0000313" key="12">
    <source>
        <dbReference type="EMBL" id="QTZ90600.1"/>
    </source>
</evidence>
<evidence type="ECO:0000256" key="3">
    <source>
        <dbReference type="ARBA" id="ARBA00008184"/>
    </source>
</evidence>
<dbReference type="InterPro" id="IPR036895">
    <property type="entry name" value="Uracil-DNA_glycosylase-like_sf"/>
</dbReference>
<keyword evidence="12" id="KW-0326">Glycosidase</keyword>
<keyword evidence="13" id="KW-1185">Reference proteome</keyword>
<comment type="subcellular location">
    <subcellularLocation>
        <location evidence="7">Cytoplasm</location>
    </subcellularLocation>
</comment>
<gene>
    <name evidence="7" type="primary">ung</name>
    <name evidence="12" type="ORF">SU9_003260</name>
</gene>
<evidence type="ECO:0000256" key="2">
    <source>
        <dbReference type="ARBA" id="ARBA00002631"/>
    </source>
</evidence>
<dbReference type="NCBIfam" id="NF003589">
    <property type="entry name" value="PRK05254.1-2"/>
    <property type="match status" value="1"/>
</dbReference>
<sequence length="238" mass="26487">MLRTQRTPEVVDVVTDMLPESWREALGEEWEKPYLKELSDFVEQERANGPVYPPREQVFAALEATPYDQVKVLILGQDPYHGAGQGHGLCFSVQPGVKTPPSLRNIYKEMKEELGHPIPDNGYLMPWAQQGVLLLNAVLTVREAEANSHKGKGWEKVTDAVIRAVASRPEPAVFVLWGNYAKKKLPLIDEERHAVVQGAHPSPLSAKKFFGSRPFTQINAAVAAQGHAPIDWRIPDLG</sequence>
<reference evidence="12" key="2">
    <citation type="submission" date="2021-04" db="EMBL/GenBank/DDBJ databases">
        <authorList>
            <person name="Wen M.-L."/>
            <person name="Han X.-L."/>
            <person name="Xiong J."/>
        </authorList>
    </citation>
    <scope>NUCLEOTIDE SEQUENCE</scope>
    <source>
        <strain evidence="12">AGR0001</strain>
    </source>
</reference>
<dbReference type="Proteomes" id="UP000009036">
    <property type="component" value="Chromosome"/>
</dbReference>
<dbReference type="FunFam" id="3.40.470.10:FF:000001">
    <property type="entry name" value="Uracil-DNA glycosylase"/>
    <property type="match status" value="1"/>
</dbReference>
<keyword evidence="7" id="KW-0963">Cytoplasm</keyword>
<dbReference type="EC" id="3.2.2.27" evidence="7 8"/>
<reference evidence="12" key="1">
    <citation type="journal article" date="2012" name="J. Bacteriol.">
        <title>Genome Sequence of Streptomyces auratus Strain AGR0001, a Phoslactomycin-Producing Actinomycete.</title>
        <authorList>
            <person name="Han X."/>
            <person name="Li M."/>
            <person name="Ding Z."/>
            <person name="Zhao J."/>
            <person name="Ji K."/>
            <person name="Wen M."/>
            <person name="Lu T."/>
        </authorList>
    </citation>
    <scope>NUCLEOTIDE SEQUENCE</scope>
    <source>
        <strain evidence="12">AGR0001</strain>
    </source>
</reference>
<evidence type="ECO:0000256" key="1">
    <source>
        <dbReference type="ARBA" id="ARBA00001400"/>
    </source>
</evidence>
<accession>A0A8B1NGU1</accession>
<name>A0A8B1NGU1_9ACTN</name>
<dbReference type="InterPro" id="IPR005122">
    <property type="entry name" value="Uracil-DNA_glycosylase-like"/>
</dbReference>
<dbReference type="NCBIfam" id="NF003592">
    <property type="entry name" value="PRK05254.1-5"/>
    <property type="match status" value="1"/>
</dbReference>
<dbReference type="HAMAP" id="MF_00148">
    <property type="entry name" value="UDG"/>
    <property type="match status" value="1"/>
</dbReference>
<dbReference type="GO" id="GO:0097510">
    <property type="term" value="P:base-excision repair, AP site formation via deaminated base removal"/>
    <property type="evidence" value="ECO:0007669"/>
    <property type="project" value="TreeGrafter"/>
</dbReference>
<dbReference type="NCBIfam" id="NF003588">
    <property type="entry name" value="PRK05254.1-1"/>
    <property type="match status" value="1"/>
</dbReference>
<dbReference type="SMART" id="SM00986">
    <property type="entry name" value="UDG"/>
    <property type="match status" value="1"/>
</dbReference>
<proteinExistence type="inferred from homology"/>
<dbReference type="EMBL" id="CP072931">
    <property type="protein sequence ID" value="QTZ90600.1"/>
    <property type="molecule type" value="Genomic_DNA"/>
</dbReference>
<keyword evidence="5 7" id="KW-0378">Hydrolase</keyword>
<comment type="similarity">
    <text evidence="3 7 10">Belongs to the uracil-DNA glycosylase (UDG) superfamily. UNG family.</text>
</comment>